<dbReference type="Proteomes" id="UP000033202">
    <property type="component" value="Unassembled WGS sequence"/>
</dbReference>
<comment type="caution">
    <text evidence="1">The sequence shown here is derived from an EMBL/GenBank/DDBJ whole genome shotgun (WGS) entry which is preliminary data.</text>
</comment>
<dbReference type="EMBL" id="BBWU01000045">
    <property type="protein sequence ID" value="GAO40191.1"/>
    <property type="molecule type" value="Genomic_DNA"/>
</dbReference>
<sequence>MAGSDRLLLASIHDVGPRFEREVDTLAAAIERATGSTRFAMLVVPDHWDSAPIARDPAFQRRLRGWSDAGIEMFLHGWRHRDDQPTGFKARHLTAGEGEFLHLDEAEAARRMVEGRKLVEDVIGRPVAGFVAPAWLYGPGARAALNELRFLLAEDHFRVWQPTDGAVLARGPVISWASRSRARIASSLLFAGVARSVLAPQRVVRIALHPGDTGVPSLMASIDRTLRHFARTHRPAGYADLVRERDMGAV</sequence>
<organism evidence="1 2">
    <name type="scientific">Sphingomonas changbaiensis NBRC 104936</name>
    <dbReference type="NCBI Taxonomy" id="1219043"/>
    <lineage>
        <taxon>Bacteria</taxon>
        <taxon>Pseudomonadati</taxon>
        <taxon>Pseudomonadota</taxon>
        <taxon>Alphaproteobacteria</taxon>
        <taxon>Sphingomonadales</taxon>
        <taxon>Sphingomonadaceae</taxon>
        <taxon>Sphingomonas</taxon>
    </lineage>
</organism>
<proteinExistence type="predicted"/>
<dbReference type="CDD" id="cd11374">
    <property type="entry name" value="CE4_u10"/>
    <property type="match status" value="1"/>
</dbReference>
<gene>
    <name evidence="1" type="ORF">SCH01S_45_00340</name>
</gene>
<dbReference type="OrthoDB" id="7421654at2"/>
<keyword evidence="2" id="KW-1185">Reference proteome</keyword>
<evidence type="ECO:0008006" key="3">
    <source>
        <dbReference type="Google" id="ProtNLM"/>
    </source>
</evidence>
<evidence type="ECO:0000313" key="1">
    <source>
        <dbReference type="EMBL" id="GAO40191.1"/>
    </source>
</evidence>
<name>A0A0E9MRY7_9SPHN</name>
<dbReference type="Pfam" id="PF10096">
    <property type="entry name" value="DUF2334"/>
    <property type="match status" value="1"/>
</dbReference>
<dbReference type="Gene3D" id="3.20.20.370">
    <property type="entry name" value="Glycoside hydrolase/deacetylase"/>
    <property type="match status" value="1"/>
</dbReference>
<protein>
    <recommendedName>
        <fullName evidence="3">Polysaccharide deacetylase</fullName>
    </recommendedName>
</protein>
<evidence type="ECO:0000313" key="2">
    <source>
        <dbReference type="Proteomes" id="UP000033202"/>
    </source>
</evidence>
<dbReference type="RefSeq" id="WP_046348993.1">
    <property type="nucleotide sequence ID" value="NZ_BBWU01000045.1"/>
</dbReference>
<dbReference type="GO" id="GO:0005975">
    <property type="term" value="P:carbohydrate metabolic process"/>
    <property type="evidence" value="ECO:0007669"/>
    <property type="project" value="InterPro"/>
</dbReference>
<dbReference type="InterPro" id="IPR018763">
    <property type="entry name" value="DUF2334"/>
</dbReference>
<accession>A0A0E9MRY7</accession>
<dbReference type="InterPro" id="IPR011330">
    <property type="entry name" value="Glyco_hydro/deAcase_b/a-brl"/>
</dbReference>
<dbReference type="SUPFAM" id="SSF88713">
    <property type="entry name" value="Glycoside hydrolase/deacetylase"/>
    <property type="match status" value="1"/>
</dbReference>
<reference evidence="1 2" key="1">
    <citation type="submission" date="2015-04" db="EMBL/GenBank/DDBJ databases">
        <title>Whole genome shotgun sequence of Sphingomonas changbaiensis NBRC 104936.</title>
        <authorList>
            <person name="Katano-Makiyama Y."/>
            <person name="Hosoyama A."/>
            <person name="Hashimoto M."/>
            <person name="Noguchi M."/>
            <person name="Tsuchikane K."/>
            <person name="Ohji S."/>
            <person name="Yamazoe A."/>
            <person name="Ichikawa N."/>
            <person name="Kimura A."/>
            <person name="Fujita N."/>
        </authorList>
    </citation>
    <scope>NUCLEOTIDE SEQUENCE [LARGE SCALE GENOMIC DNA]</scope>
    <source>
        <strain evidence="1 2">NBRC 104936</strain>
    </source>
</reference>
<dbReference type="AlphaFoldDB" id="A0A0E9MRY7"/>
<dbReference type="STRING" id="1219043.SCH01S_45_00340"/>